<dbReference type="GO" id="GO:0004565">
    <property type="term" value="F:beta-galactosidase activity"/>
    <property type="evidence" value="ECO:0007669"/>
    <property type="project" value="UniProtKB-EC"/>
</dbReference>
<comment type="caution">
    <text evidence="12">The sequence shown here is derived from an EMBL/GenBank/DDBJ whole genome shotgun (WGS) entry which is preliminary data.</text>
</comment>
<reference evidence="13" key="2">
    <citation type="submission" date="2020-08" db="EMBL/GenBank/DDBJ databases">
        <title>The Agave Microbiome: Exploring the role of microbial communities in plant adaptations to desert environments.</title>
        <authorList>
            <person name="Partida-Martinez L.P."/>
        </authorList>
    </citation>
    <scope>NUCLEOTIDE SEQUENCE [LARGE SCALE GENOMIC DNA]</scope>
    <source>
        <strain evidence="13">AT2.8</strain>
    </source>
</reference>
<dbReference type="InterPro" id="IPR001944">
    <property type="entry name" value="Glycoside_Hdrlase_35"/>
</dbReference>
<keyword evidence="7 12" id="KW-0326">Glycosidase</keyword>
<accession>A0A852T5K9</accession>
<evidence type="ECO:0000256" key="2">
    <source>
        <dbReference type="ARBA" id="ARBA00009809"/>
    </source>
</evidence>
<dbReference type="EC" id="3.2.1.23" evidence="3"/>
<evidence type="ECO:0000256" key="7">
    <source>
        <dbReference type="ARBA" id="ARBA00023295"/>
    </source>
</evidence>
<dbReference type="Proteomes" id="UP000548423">
    <property type="component" value="Unassembled WGS sequence"/>
</dbReference>
<dbReference type="PRINTS" id="PR00742">
    <property type="entry name" value="GLHYDRLASE35"/>
</dbReference>
<dbReference type="SUPFAM" id="SSF49785">
    <property type="entry name" value="Galactose-binding domain-like"/>
    <property type="match status" value="1"/>
</dbReference>
<dbReference type="Gene3D" id="3.20.20.80">
    <property type="entry name" value="Glycosidases"/>
    <property type="match status" value="1"/>
</dbReference>
<evidence type="ECO:0000256" key="8">
    <source>
        <dbReference type="PIRSR" id="PIRSR006336-1"/>
    </source>
</evidence>
<name>A0A852T5K9_9BACI</name>
<reference evidence="13" key="1">
    <citation type="submission" date="2020-07" db="EMBL/GenBank/DDBJ databases">
        <authorList>
            <person name="Partida-Martinez L."/>
            <person name="Huntemann M."/>
            <person name="Clum A."/>
            <person name="Wang J."/>
            <person name="Palaniappan K."/>
            <person name="Ritter S."/>
            <person name="Chen I.-M."/>
            <person name="Stamatis D."/>
            <person name="Reddy T."/>
            <person name="O'Malley R."/>
            <person name="Daum C."/>
            <person name="Shapiro N."/>
            <person name="Ivanova N."/>
            <person name="Kyrpides N."/>
            <person name="Woyke T."/>
        </authorList>
    </citation>
    <scope>NUCLEOTIDE SEQUENCE [LARGE SCALE GENOMIC DNA]</scope>
    <source>
        <strain evidence="13">AT2.8</strain>
    </source>
</reference>
<evidence type="ECO:0000313" key="13">
    <source>
        <dbReference type="Proteomes" id="UP000548423"/>
    </source>
</evidence>
<proteinExistence type="inferred from homology"/>
<keyword evidence="4" id="KW-0732">Signal</keyword>
<dbReference type="PANTHER" id="PTHR23421">
    <property type="entry name" value="BETA-GALACTOSIDASE RELATED"/>
    <property type="match status" value="1"/>
</dbReference>
<evidence type="ECO:0000259" key="11">
    <source>
        <dbReference type="Pfam" id="PF21467"/>
    </source>
</evidence>
<protein>
    <recommendedName>
        <fullName evidence="3">beta-galactosidase</fullName>
        <ecNumber evidence="3">3.2.1.23</ecNumber>
    </recommendedName>
</protein>
<keyword evidence="6" id="KW-0325">Glycoprotein</keyword>
<dbReference type="InterPro" id="IPR048912">
    <property type="entry name" value="BetaGal1-like_ABD1"/>
</dbReference>
<feature type="active site" description="Nucleophile" evidence="8">
    <location>
        <position position="234"/>
    </location>
</feature>
<evidence type="ECO:0000256" key="6">
    <source>
        <dbReference type="ARBA" id="ARBA00023180"/>
    </source>
</evidence>
<dbReference type="PIRSF" id="PIRSF006336">
    <property type="entry name" value="B-gal"/>
    <property type="match status" value="1"/>
</dbReference>
<dbReference type="SUPFAM" id="SSF51445">
    <property type="entry name" value="(Trans)glycosidases"/>
    <property type="match status" value="1"/>
</dbReference>
<evidence type="ECO:0000259" key="10">
    <source>
        <dbReference type="Pfam" id="PF21317"/>
    </source>
</evidence>
<evidence type="ECO:0000256" key="3">
    <source>
        <dbReference type="ARBA" id="ARBA00012756"/>
    </source>
</evidence>
<keyword evidence="5 12" id="KW-0378">Hydrolase</keyword>
<evidence type="ECO:0000313" key="12">
    <source>
        <dbReference type="EMBL" id="NYE03501.1"/>
    </source>
</evidence>
<dbReference type="InterPro" id="IPR048913">
    <property type="entry name" value="BetaGal_gal-bd"/>
</dbReference>
<evidence type="ECO:0000256" key="1">
    <source>
        <dbReference type="ARBA" id="ARBA00001412"/>
    </source>
</evidence>
<gene>
    <name evidence="12" type="ORF">F4694_000220</name>
</gene>
<sequence length="581" mass="66275">MSVLTFNQRSFLLDGKEIQLLSGAIHYFRTVPEYWENRLIKLKECGFNTVETYVAWNLHEPEEGKFVFEGIADIEHFIKTAEKVGLHVIVRPGPYICAEWEFGGFPYWLLTVPNLHLRCYNQPYLEKVDAFFDVLFERLQPLLCSNGGPIIAIQVENEYGSYGNDQKYLHYMRDSVQKRIGQELLFTSDGPAASLLNSGMIEGVLGTVNFGSRAEGAFEQLKQFQTNAPLMCMEFWHGWFDHWGEEHHTQSSESVIETLESILQQNGSVNFYMGHGGTNFGFYNGANHNEEHYQPTITSYDYDGLLTESGDVTEKFFAVRKTFEKYVDLPEMKLPPVTQKKRYGEVYLKEHAALLDSLNQLSNPVQCQTPLTMEEAGQAYGFIVYETVIKGAYGQQTITVQDIHDRGQIYLNGEYAGLVERIGNRASIEVDITEEETKLQIVVENMGRVNYGPFLKDFKGITEGVRAGNQFLFGWTVYPLPLKDLSSLKFNSNDAKENHPYLHRGTLNIEEVADTFIDMSEWTKGVVFVNGHNLGRYWEIGPQQTLYVPAPFLHKGENKIVVLELHNHKGSIRFVDQPVLG</sequence>
<organism evidence="12 13">
    <name type="scientific">Neobacillus niacini</name>
    <dbReference type="NCBI Taxonomy" id="86668"/>
    <lineage>
        <taxon>Bacteria</taxon>
        <taxon>Bacillati</taxon>
        <taxon>Bacillota</taxon>
        <taxon>Bacilli</taxon>
        <taxon>Bacillales</taxon>
        <taxon>Bacillaceae</taxon>
        <taxon>Neobacillus</taxon>
    </lineage>
</organism>
<dbReference type="EMBL" id="JACCBX010000001">
    <property type="protein sequence ID" value="NYE03501.1"/>
    <property type="molecule type" value="Genomic_DNA"/>
</dbReference>
<comment type="similarity">
    <text evidence="2">Belongs to the glycosyl hydrolase 35 family.</text>
</comment>
<evidence type="ECO:0000256" key="4">
    <source>
        <dbReference type="ARBA" id="ARBA00022729"/>
    </source>
</evidence>
<dbReference type="InterPro" id="IPR026283">
    <property type="entry name" value="B-gal_1-like"/>
</dbReference>
<dbReference type="Pfam" id="PF21317">
    <property type="entry name" value="BetaGal_ABD_1"/>
    <property type="match status" value="1"/>
</dbReference>
<feature type="domain" description="Glycoside hydrolase 35 catalytic" evidence="9">
    <location>
        <begin position="10"/>
        <end position="325"/>
    </location>
</feature>
<feature type="active site" description="Proton donor" evidence="8">
    <location>
        <position position="158"/>
    </location>
</feature>
<feature type="domain" description="Beta-galactosidase galactose-binding" evidence="11">
    <location>
        <begin position="501"/>
        <end position="558"/>
    </location>
</feature>
<dbReference type="Pfam" id="PF01301">
    <property type="entry name" value="Glyco_hydro_35"/>
    <property type="match status" value="1"/>
</dbReference>
<dbReference type="FunFam" id="3.20.20.80:FF:000115">
    <property type="entry name" value="Beta-galactosidase"/>
    <property type="match status" value="1"/>
</dbReference>
<comment type="catalytic activity">
    <reaction evidence="1">
        <text>Hydrolysis of terminal non-reducing beta-D-galactose residues in beta-D-galactosides.</text>
        <dbReference type="EC" id="3.2.1.23"/>
    </reaction>
</comment>
<dbReference type="Gene3D" id="2.60.120.260">
    <property type="entry name" value="Galactose-binding domain-like"/>
    <property type="match status" value="2"/>
</dbReference>
<dbReference type="GO" id="GO:0005975">
    <property type="term" value="P:carbohydrate metabolic process"/>
    <property type="evidence" value="ECO:0007669"/>
    <property type="project" value="InterPro"/>
</dbReference>
<dbReference type="InterPro" id="IPR008979">
    <property type="entry name" value="Galactose-bd-like_sf"/>
</dbReference>
<dbReference type="InterPro" id="IPR019801">
    <property type="entry name" value="Glyco_hydro_35_CS"/>
</dbReference>
<dbReference type="InterPro" id="IPR017853">
    <property type="entry name" value="GH"/>
</dbReference>
<evidence type="ECO:0000259" key="9">
    <source>
        <dbReference type="Pfam" id="PF01301"/>
    </source>
</evidence>
<dbReference type="PROSITE" id="PS01182">
    <property type="entry name" value="GLYCOSYL_HYDROL_F35"/>
    <property type="match status" value="1"/>
</dbReference>
<evidence type="ECO:0000256" key="5">
    <source>
        <dbReference type="ARBA" id="ARBA00022801"/>
    </source>
</evidence>
<dbReference type="InterPro" id="IPR031330">
    <property type="entry name" value="Gly_Hdrlase_35_cat"/>
</dbReference>
<dbReference type="AlphaFoldDB" id="A0A852T5K9"/>
<feature type="domain" description="Beta-galactosidase 1-like first all-beta" evidence="10">
    <location>
        <begin position="370"/>
        <end position="481"/>
    </location>
</feature>
<dbReference type="FunFam" id="2.60.120.260:FF:000021">
    <property type="entry name" value="Beta-galactosidase"/>
    <property type="match status" value="1"/>
</dbReference>
<dbReference type="Pfam" id="PF21467">
    <property type="entry name" value="BetaGal_gal-bd"/>
    <property type="match status" value="1"/>
</dbReference>